<evidence type="ECO:0000256" key="3">
    <source>
        <dbReference type="ARBA" id="ARBA00004065"/>
    </source>
</evidence>
<feature type="binding site" evidence="14 15">
    <location>
        <position position="116"/>
    </location>
    <ligand>
        <name>a divalent metal cation</name>
        <dbReference type="ChEBI" id="CHEBI:60240"/>
    </ligand>
</feature>
<dbReference type="Gene3D" id="3.30.420.10">
    <property type="entry name" value="Ribonuclease H-like superfamily/Ribonuclease H"/>
    <property type="match status" value="1"/>
</dbReference>
<keyword evidence="9 14" id="KW-0540">Nuclease</keyword>
<organism evidence="18 19">
    <name type="scientific">Roseospira goensis</name>
    <dbReference type="NCBI Taxonomy" id="391922"/>
    <lineage>
        <taxon>Bacteria</taxon>
        <taxon>Pseudomonadati</taxon>
        <taxon>Pseudomonadota</taxon>
        <taxon>Alphaproteobacteria</taxon>
        <taxon>Rhodospirillales</taxon>
        <taxon>Rhodospirillaceae</taxon>
        <taxon>Roseospira</taxon>
    </lineage>
</organism>
<keyword evidence="13 14" id="KW-0464">Manganese</keyword>
<keyword evidence="11 14" id="KW-0255">Endonuclease</keyword>
<feature type="domain" description="RNase H type-2" evidence="17">
    <location>
        <begin position="12"/>
        <end position="208"/>
    </location>
</feature>
<evidence type="ECO:0000256" key="13">
    <source>
        <dbReference type="ARBA" id="ARBA00023211"/>
    </source>
</evidence>
<comment type="catalytic activity">
    <reaction evidence="1 14 15 16">
        <text>Endonucleolytic cleavage to 5'-phosphomonoester.</text>
        <dbReference type="EC" id="3.1.26.4"/>
    </reaction>
</comment>
<evidence type="ECO:0000259" key="17">
    <source>
        <dbReference type="PROSITE" id="PS51975"/>
    </source>
</evidence>
<evidence type="ECO:0000256" key="5">
    <source>
        <dbReference type="ARBA" id="ARBA00007383"/>
    </source>
</evidence>
<dbReference type="GO" id="GO:0006298">
    <property type="term" value="P:mismatch repair"/>
    <property type="evidence" value="ECO:0007669"/>
    <property type="project" value="TreeGrafter"/>
</dbReference>
<dbReference type="GO" id="GO:0003723">
    <property type="term" value="F:RNA binding"/>
    <property type="evidence" value="ECO:0007669"/>
    <property type="project" value="UniProtKB-UniRule"/>
</dbReference>
<evidence type="ECO:0000256" key="7">
    <source>
        <dbReference type="ARBA" id="ARBA00019179"/>
    </source>
</evidence>
<dbReference type="Proteomes" id="UP000555728">
    <property type="component" value="Unassembled WGS sequence"/>
</dbReference>
<name>A0A7W6WKH7_9PROT</name>
<evidence type="ECO:0000313" key="19">
    <source>
        <dbReference type="Proteomes" id="UP000555728"/>
    </source>
</evidence>
<dbReference type="EC" id="3.1.26.4" evidence="6 14"/>
<dbReference type="InterPro" id="IPR024567">
    <property type="entry name" value="RNase_HII/HIII_dom"/>
</dbReference>
<feature type="binding site" evidence="14 15">
    <location>
        <position position="19"/>
    </location>
    <ligand>
        <name>a divalent metal cation</name>
        <dbReference type="ChEBI" id="CHEBI:60240"/>
    </ligand>
</feature>
<evidence type="ECO:0000256" key="16">
    <source>
        <dbReference type="RuleBase" id="RU003515"/>
    </source>
</evidence>
<evidence type="ECO:0000256" key="11">
    <source>
        <dbReference type="ARBA" id="ARBA00022759"/>
    </source>
</evidence>
<dbReference type="InterPro" id="IPR036397">
    <property type="entry name" value="RNaseH_sf"/>
</dbReference>
<evidence type="ECO:0000256" key="6">
    <source>
        <dbReference type="ARBA" id="ARBA00012180"/>
    </source>
</evidence>
<comment type="cofactor">
    <cofactor evidence="2">
        <name>Mg(2+)</name>
        <dbReference type="ChEBI" id="CHEBI:18420"/>
    </cofactor>
</comment>
<dbReference type="PANTHER" id="PTHR10954">
    <property type="entry name" value="RIBONUCLEASE H2 SUBUNIT A"/>
    <property type="match status" value="1"/>
</dbReference>
<comment type="function">
    <text evidence="3 14 16">Endonuclease that specifically degrades the RNA of RNA-DNA hybrids.</text>
</comment>
<dbReference type="PANTHER" id="PTHR10954:SF18">
    <property type="entry name" value="RIBONUCLEASE HII"/>
    <property type="match status" value="1"/>
</dbReference>
<dbReference type="InterPro" id="IPR012337">
    <property type="entry name" value="RNaseH-like_sf"/>
</dbReference>
<dbReference type="HAMAP" id="MF_00052_B">
    <property type="entry name" value="RNase_HII_B"/>
    <property type="match status" value="1"/>
</dbReference>
<dbReference type="GO" id="GO:0032299">
    <property type="term" value="C:ribonuclease H2 complex"/>
    <property type="evidence" value="ECO:0007669"/>
    <property type="project" value="TreeGrafter"/>
</dbReference>
<dbReference type="InterPro" id="IPR001352">
    <property type="entry name" value="RNase_HII/HIII"/>
</dbReference>
<keyword evidence="8 14" id="KW-0963">Cytoplasm</keyword>
<comment type="similarity">
    <text evidence="5 14 16">Belongs to the RNase HII family.</text>
</comment>
<evidence type="ECO:0000256" key="12">
    <source>
        <dbReference type="ARBA" id="ARBA00022801"/>
    </source>
</evidence>
<evidence type="ECO:0000256" key="15">
    <source>
        <dbReference type="PROSITE-ProRule" id="PRU01319"/>
    </source>
</evidence>
<evidence type="ECO:0000256" key="8">
    <source>
        <dbReference type="ARBA" id="ARBA00022490"/>
    </source>
</evidence>
<dbReference type="CDD" id="cd07182">
    <property type="entry name" value="RNase_HII_bacteria_HII_like"/>
    <property type="match status" value="1"/>
</dbReference>
<feature type="binding site" evidence="14 15">
    <location>
        <position position="18"/>
    </location>
    <ligand>
        <name>a divalent metal cation</name>
        <dbReference type="ChEBI" id="CHEBI:60240"/>
    </ligand>
</feature>
<dbReference type="GO" id="GO:0005737">
    <property type="term" value="C:cytoplasm"/>
    <property type="evidence" value="ECO:0007669"/>
    <property type="project" value="UniProtKB-SubCell"/>
</dbReference>
<proteinExistence type="inferred from homology"/>
<comment type="caution">
    <text evidence="18">The sequence shown here is derived from an EMBL/GenBank/DDBJ whole genome shotgun (WGS) entry which is preliminary data.</text>
</comment>
<dbReference type="NCBIfam" id="NF000595">
    <property type="entry name" value="PRK00015.1-3"/>
    <property type="match status" value="1"/>
</dbReference>
<evidence type="ECO:0000256" key="9">
    <source>
        <dbReference type="ARBA" id="ARBA00022722"/>
    </source>
</evidence>
<keyword evidence="10 14" id="KW-0479">Metal-binding</keyword>
<dbReference type="EMBL" id="JACIGI010000015">
    <property type="protein sequence ID" value="MBB4286336.1"/>
    <property type="molecule type" value="Genomic_DNA"/>
</dbReference>
<dbReference type="InterPro" id="IPR022898">
    <property type="entry name" value="RNase_HII"/>
</dbReference>
<evidence type="ECO:0000256" key="14">
    <source>
        <dbReference type="HAMAP-Rule" id="MF_00052"/>
    </source>
</evidence>
<evidence type="ECO:0000256" key="4">
    <source>
        <dbReference type="ARBA" id="ARBA00004496"/>
    </source>
</evidence>
<dbReference type="AlphaFoldDB" id="A0A7W6WKH7"/>
<comment type="cofactor">
    <cofactor evidence="14 15">
        <name>Mn(2+)</name>
        <dbReference type="ChEBI" id="CHEBI:29035"/>
    </cofactor>
    <cofactor evidence="14 15">
        <name>Mg(2+)</name>
        <dbReference type="ChEBI" id="CHEBI:18420"/>
    </cofactor>
    <text evidence="14 15">Manganese or magnesium. Binds 1 divalent metal ion per monomer in the absence of substrate. May bind a second metal ion after substrate binding.</text>
</comment>
<protein>
    <recommendedName>
        <fullName evidence="7 14">Ribonuclease HII</fullName>
        <shortName evidence="14">RNase HII</shortName>
        <ecNumber evidence="6 14">3.1.26.4</ecNumber>
    </recommendedName>
</protein>
<evidence type="ECO:0000256" key="2">
    <source>
        <dbReference type="ARBA" id="ARBA00001946"/>
    </source>
</evidence>
<sequence length="224" mass="22960">MPDFTLESAHEGLVCGVDEAGRGPLAGPLVAAAAVLDRARLPTALREGLDDSKALKPARRAALLGALEASDAVRLAVAVVDVAEIERRNVLGATLAGMVRAVAALGGPAPTLALVDGNQPPPDMPCPVRCVVRGDARCLSIAAASIAAKVTRDRLMIALDAAHPGYGWARNMGYGTAEHLAALGRLGVTPQHRRGYAPVRAALAAEAAPHGLWPRDHSGPIPGA</sequence>
<dbReference type="RefSeq" id="WP_184435102.1">
    <property type="nucleotide sequence ID" value="NZ_JACIGI010000015.1"/>
</dbReference>
<keyword evidence="12 14" id="KW-0378">Hydrolase</keyword>
<dbReference type="PROSITE" id="PS51975">
    <property type="entry name" value="RNASE_H_2"/>
    <property type="match status" value="1"/>
</dbReference>
<keyword evidence="19" id="KW-1185">Reference proteome</keyword>
<dbReference type="Pfam" id="PF01351">
    <property type="entry name" value="RNase_HII"/>
    <property type="match status" value="1"/>
</dbReference>
<reference evidence="18 19" key="1">
    <citation type="submission" date="2020-08" db="EMBL/GenBank/DDBJ databases">
        <title>Genome sequencing of Purple Non-Sulfur Bacteria from various extreme environments.</title>
        <authorList>
            <person name="Mayer M."/>
        </authorList>
    </citation>
    <scope>NUCLEOTIDE SEQUENCE [LARGE SCALE GENOMIC DNA]</scope>
    <source>
        <strain evidence="18 19">JA135</strain>
    </source>
</reference>
<dbReference type="GO" id="GO:0004523">
    <property type="term" value="F:RNA-DNA hybrid ribonuclease activity"/>
    <property type="evidence" value="ECO:0007669"/>
    <property type="project" value="UniProtKB-UniRule"/>
</dbReference>
<accession>A0A7W6WKH7</accession>
<dbReference type="GO" id="GO:0043137">
    <property type="term" value="P:DNA replication, removal of RNA primer"/>
    <property type="evidence" value="ECO:0007669"/>
    <property type="project" value="TreeGrafter"/>
</dbReference>
<comment type="subcellular location">
    <subcellularLocation>
        <location evidence="4 14">Cytoplasm</location>
    </subcellularLocation>
</comment>
<gene>
    <name evidence="14" type="primary">rnhB</name>
    <name evidence="18" type="ORF">GGD88_002065</name>
</gene>
<evidence type="ECO:0000256" key="1">
    <source>
        <dbReference type="ARBA" id="ARBA00000077"/>
    </source>
</evidence>
<evidence type="ECO:0000256" key="10">
    <source>
        <dbReference type="ARBA" id="ARBA00022723"/>
    </source>
</evidence>
<dbReference type="GO" id="GO:0030145">
    <property type="term" value="F:manganese ion binding"/>
    <property type="evidence" value="ECO:0007669"/>
    <property type="project" value="UniProtKB-UniRule"/>
</dbReference>
<evidence type="ECO:0000313" key="18">
    <source>
        <dbReference type="EMBL" id="MBB4286336.1"/>
    </source>
</evidence>
<dbReference type="SUPFAM" id="SSF53098">
    <property type="entry name" value="Ribonuclease H-like"/>
    <property type="match status" value="1"/>
</dbReference>